<geneLocation type="mitochondrion" evidence="2"/>
<protein>
    <recommendedName>
        <fullName evidence="1">GIY-YIG domain-containing protein</fullName>
    </recommendedName>
</protein>
<dbReference type="NCBIfam" id="TIGR01453">
    <property type="entry name" value="grpIintron_endo"/>
    <property type="match status" value="1"/>
</dbReference>
<dbReference type="EMBL" id="MK633966">
    <property type="protein sequence ID" value="QBM31481.1"/>
    <property type="molecule type" value="Genomic_DNA"/>
</dbReference>
<accession>A0A482EA07</accession>
<organism evidence="2">
    <name type="scientific">Arthrobotrys musiformis</name>
    <dbReference type="NCBI Taxonomy" id="47236"/>
    <lineage>
        <taxon>Eukaryota</taxon>
        <taxon>Fungi</taxon>
        <taxon>Dikarya</taxon>
        <taxon>Ascomycota</taxon>
        <taxon>Pezizomycotina</taxon>
        <taxon>Orbiliomycetes</taxon>
        <taxon>Orbiliales</taxon>
        <taxon>Orbiliaceae</taxon>
        <taxon>Arthrobotrys</taxon>
    </lineage>
</organism>
<dbReference type="InterPro" id="IPR006350">
    <property type="entry name" value="Intron_endoG1"/>
</dbReference>
<reference evidence="2" key="3">
    <citation type="submission" date="2019-03" db="EMBL/GenBank/DDBJ databases">
        <authorList>
            <person name="Zhang Y.Q."/>
        </authorList>
    </citation>
    <scope>NUCLEOTIDE SEQUENCE</scope>
    <source>
        <strain evidence="2">YMF1.01900</strain>
    </source>
</reference>
<dbReference type="AlphaFoldDB" id="A0A482EA07"/>
<proteinExistence type="predicted"/>
<reference evidence="3" key="1">
    <citation type="journal article" date="2019" name="Mitochondrial DNA Part B Resour">
        <title>The complete mitochondrial genomes of the nematode-trapping fungus Arthrobotrys musiformis.</title>
        <authorList>
            <person name="Zhang Y.-Q."/>
            <person name="Yu Z.-F."/>
        </authorList>
    </citation>
    <scope>NUCLEOTIDE SEQUENCE</scope>
    <source>
        <strain evidence="3">YMF1.03721</strain>
    </source>
</reference>
<dbReference type="InterPro" id="IPR010896">
    <property type="entry name" value="NUMOD1"/>
</dbReference>
<dbReference type="EMBL" id="MK547645">
    <property type="protein sequence ID" value="QBM31633.1"/>
    <property type="molecule type" value="Genomic_DNA"/>
</dbReference>
<dbReference type="InterPro" id="IPR036388">
    <property type="entry name" value="WH-like_DNA-bd_sf"/>
</dbReference>
<evidence type="ECO:0000313" key="2">
    <source>
        <dbReference type="EMBL" id="QBM31481.1"/>
    </source>
</evidence>
<dbReference type="InterPro" id="IPR000305">
    <property type="entry name" value="GIY-YIG_endonuc"/>
</dbReference>
<dbReference type="SMART" id="SM00497">
    <property type="entry name" value="IENR1"/>
    <property type="match status" value="1"/>
</dbReference>
<dbReference type="GO" id="GO:0004519">
    <property type="term" value="F:endonuclease activity"/>
    <property type="evidence" value="ECO:0007669"/>
    <property type="project" value="InterPro"/>
</dbReference>
<gene>
    <name evidence="2" type="primary">orf247</name>
</gene>
<evidence type="ECO:0000259" key="1">
    <source>
        <dbReference type="PROSITE" id="PS50164"/>
    </source>
</evidence>
<evidence type="ECO:0000313" key="3">
    <source>
        <dbReference type="EMBL" id="QBM31633.1"/>
    </source>
</evidence>
<dbReference type="SUPFAM" id="SSF82771">
    <property type="entry name" value="GIY-YIG endonuclease"/>
    <property type="match status" value="1"/>
</dbReference>
<feature type="domain" description="GIY-YIG" evidence="1">
    <location>
        <begin position="1"/>
        <end position="83"/>
    </location>
</feature>
<dbReference type="Gene3D" id="1.10.10.10">
    <property type="entry name" value="Winged helix-like DNA-binding domain superfamily/Winged helix DNA-binding domain"/>
    <property type="match status" value="1"/>
</dbReference>
<dbReference type="RefSeq" id="YP_009574365.1">
    <property type="nucleotide sequence ID" value="NC_041444.1"/>
</dbReference>
<name>A0A482EA07_9PEZI</name>
<dbReference type="InterPro" id="IPR035901">
    <property type="entry name" value="GIY-YIG_endonuc_sf"/>
</dbReference>
<dbReference type="Pfam" id="PF07453">
    <property type="entry name" value="NUMOD1"/>
    <property type="match status" value="1"/>
</dbReference>
<dbReference type="Gene3D" id="3.40.1440.10">
    <property type="entry name" value="GIY-YIG endonuclease"/>
    <property type="match status" value="1"/>
</dbReference>
<keyword evidence="2" id="KW-0496">Mitochondrion</keyword>
<dbReference type="GeneID" id="39697725"/>
<dbReference type="SMART" id="SM00465">
    <property type="entry name" value="GIYc"/>
    <property type="match status" value="1"/>
</dbReference>
<dbReference type="InterPro" id="IPR003647">
    <property type="entry name" value="Intron_nuc_1_rpt"/>
</dbReference>
<reference evidence="3" key="2">
    <citation type="submission" date="2019-02" db="EMBL/GenBank/DDBJ databases">
        <authorList>
            <person name="Zhang Y."/>
        </authorList>
    </citation>
    <scope>NUCLEOTIDE SEQUENCE</scope>
    <source>
        <strain evidence="3">YMF1.03721</strain>
    </source>
</reference>
<dbReference type="Pfam" id="PF01541">
    <property type="entry name" value="GIY-YIG"/>
    <property type="match status" value="1"/>
</dbReference>
<sequence length="247" mass="28469">MIVNKLNGKCYVGSTRSIKVRLYSYFNLTHHLSQKGRPVSSAILKYGLVNFAFVIIEEVNLELFNLEERETFWIKQIKPEYNATKEAARNISVPHLLETVLKISQNRSSGVIYIYDEFKNLLVIIPSLTSLAVLLGNKSITISLKRAMVSGSLFRSSWYISKDYFNSDDKPLIEFSSPEYFDLIEKMKSQKHIRKAIFVFKDGEFICKYNGIMEAAKALKISHETINANIEKNTTYKGYLFSLHRLK</sequence>
<dbReference type="PROSITE" id="PS50164">
    <property type="entry name" value="GIY_YIG"/>
    <property type="match status" value="1"/>
</dbReference>